<evidence type="ECO:0000313" key="3">
    <source>
        <dbReference type="EMBL" id="MST53264.1"/>
    </source>
</evidence>
<dbReference type="Proteomes" id="UP000471052">
    <property type="component" value="Unassembled WGS sequence"/>
</dbReference>
<proteinExistence type="predicted"/>
<dbReference type="EMBL" id="VUNP01000006">
    <property type="protein sequence ID" value="MST53264.1"/>
    <property type="molecule type" value="Genomic_DNA"/>
</dbReference>
<organism evidence="3 5">
    <name type="scientific">Streptococcus alactolyticus</name>
    <dbReference type="NCBI Taxonomy" id="29389"/>
    <lineage>
        <taxon>Bacteria</taxon>
        <taxon>Bacillati</taxon>
        <taxon>Bacillota</taxon>
        <taxon>Bacilli</taxon>
        <taxon>Lactobacillales</taxon>
        <taxon>Streptococcaceae</taxon>
        <taxon>Streptococcus</taxon>
    </lineage>
</organism>
<keyword evidence="1" id="KW-0472">Membrane</keyword>
<dbReference type="Pfam" id="PF04892">
    <property type="entry name" value="VanZ"/>
    <property type="match status" value="1"/>
</dbReference>
<name>A0A6N7X465_STRAY</name>
<protein>
    <submittedName>
        <fullName evidence="3">VanZ family protein</fullName>
    </submittedName>
</protein>
<feature type="transmembrane region" description="Helical" evidence="1">
    <location>
        <begin position="145"/>
        <end position="163"/>
    </location>
</feature>
<dbReference type="PANTHER" id="PTHR36834">
    <property type="entry name" value="MEMBRANE PROTEIN-RELATED"/>
    <property type="match status" value="1"/>
</dbReference>
<evidence type="ECO:0000313" key="4">
    <source>
        <dbReference type="EMBL" id="WBB06798.1"/>
    </source>
</evidence>
<dbReference type="OrthoDB" id="4822551at2"/>
<accession>A0A6N7X465</accession>
<sequence length="170" mass="19569">MPNWLDSRGELVPSMRRLTRILVIIYALMVAWMCFSPQPIIIDGVETPNLIAYGRLRLLLVPFNTFLSFGQLEGFKEIFWVILQNVMNVFLLFPLMLGLIALFPRWRSLSQAALLAFLISLGIESTQLLVDVLYNANRVFEIDDLWTNTLGGVLAFLVYRWLVRLLNPSH</sequence>
<feature type="domain" description="VanZ-like" evidence="2">
    <location>
        <begin position="24"/>
        <end position="162"/>
    </location>
</feature>
<evidence type="ECO:0000259" key="2">
    <source>
        <dbReference type="Pfam" id="PF04892"/>
    </source>
</evidence>
<reference evidence="4 6" key="2">
    <citation type="submission" date="2022-12" db="EMBL/GenBank/DDBJ databases">
        <title>Streptococcus alactolyticus LGM, complete genome.</title>
        <authorList>
            <person name="Liu Z."/>
            <person name="Mu C."/>
            <person name="Zhu W."/>
        </authorList>
    </citation>
    <scope>NUCLEOTIDE SEQUENCE [LARGE SCALE GENOMIC DNA]</scope>
    <source>
        <strain evidence="4 6">LGM</strain>
    </source>
</reference>
<dbReference type="EMBL" id="CP114883">
    <property type="protein sequence ID" value="WBB06798.1"/>
    <property type="molecule type" value="Genomic_DNA"/>
</dbReference>
<feature type="transmembrane region" description="Helical" evidence="1">
    <location>
        <begin position="21"/>
        <end position="42"/>
    </location>
</feature>
<dbReference type="Proteomes" id="UP001212085">
    <property type="component" value="Chromosome"/>
</dbReference>
<keyword evidence="6" id="KW-1185">Reference proteome</keyword>
<gene>
    <name evidence="3" type="ORF">FYJ82_02230</name>
    <name evidence="4" type="ORF">O6R09_02405</name>
</gene>
<evidence type="ECO:0000313" key="5">
    <source>
        <dbReference type="Proteomes" id="UP000471052"/>
    </source>
</evidence>
<dbReference type="InterPro" id="IPR006976">
    <property type="entry name" value="VanZ-like"/>
</dbReference>
<keyword evidence="1" id="KW-0812">Transmembrane</keyword>
<dbReference type="RefSeq" id="WP_154454472.1">
    <property type="nucleotide sequence ID" value="NZ_BRXN01000005.1"/>
</dbReference>
<evidence type="ECO:0000256" key="1">
    <source>
        <dbReference type="SAM" id="Phobius"/>
    </source>
</evidence>
<dbReference type="InterPro" id="IPR053150">
    <property type="entry name" value="Teicoplanin_resist-assoc"/>
</dbReference>
<dbReference type="GeneID" id="99637498"/>
<dbReference type="PANTHER" id="PTHR36834:SF2">
    <property type="entry name" value="MEMBRANE PROTEIN"/>
    <property type="match status" value="1"/>
</dbReference>
<reference evidence="3 5" key="1">
    <citation type="submission" date="2019-08" db="EMBL/GenBank/DDBJ databases">
        <title>In-depth cultivation of the pig gut microbiome towards novel bacterial diversity and tailored functional studies.</title>
        <authorList>
            <person name="Wylensek D."/>
            <person name="Hitch T.C.A."/>
            <person name="Clavel T."/>
        </authorList>
    </citation>
    <scope>NUCLEOTIDE SEQUENCE [LARGE SCALE GENOMIC DNA]</scope>
    <source>
        <strain evidence="3 5">BL-178-WT-3A</strain>
    </source>
</reference>
<feature type="transmembrane region" description="Helical" evidence="1">
    <location>
        <begin position="114"/>
        <end position="133"/>
    </location>
</feature>
<dbReference type="AlphaFoldDB" id="A0A6N7X465"/>
<evidence type="ECO:0000313" key="6">
    <source>
        <dbReference type="Proteomes" id="UP001212085"/>
    </source>
</evidence>
<keyword evidence="1" id="KW-1133">Transmembrane helix</keyword>
<feature type="transmembrane region" description="Helical" evidence="1">
    <location>
        <begin position="78"/>
        <end position="102"/>
    </location>
</feature>